<feature type="compositionally biased region" description="Basic and acidic residues" evidence="1">
    <location>
        <begin position="29"/>
        <end position="39"/>
    </location>
</feature>
<feature type="region of interest" description="Disordered" evidence="1">
    <location>
        <begin position="768"/>
        <end position="891"/>
    </location>
</feature>
<dbReference type="EMBL" id="BQNB010018980">
    <property type="protein sequence ID" value="GJT80316.1"/>
    <property type="molecule type" value="Genomic_DNA"/>
</dbReference>
<proteinExistence type="predicted"/>
<protein>
    <submittedName>
        <fullName evidence="2">Uncharacterized protein</fullName>
    </submittedName>
</protein>
<reference evidence="2" key="2">
    <citation type="submission" date="2022-01" db="EMBL/GenBank/DDBJ databases">
        <authorList>
            <person name="Yamashiro T."/>
            <person name="Shiraishi A."/>
            <person name="Satake H."/>
            <person name="Nakayama K."/>
        </authorList>
    </citation>
    <scope>NUCLEOTIDE SEQUENCE</scope>
</reference>
<evidence type="ECO:0000313" key="2">
    <source>
        <dbReference type="EMBL" id="GJT80316.1"/>
    </source>
</evidence>
<feature type="compositionally biased region" description="Acidic residues" evidence="1">
    <location>
        <begin position="509"/>
        <end position="519"/>
    </location>
</feature>
<feature type="compositionally biased region" description="Basic and acidic residues" evidence="1">
    <location>
        <begin position="792"/>
        <end position="806"/>
    </location>
</feature>
<evidence type="ECO:0000256" key="1">
    <source>
        <dbReference type="SAM" id="MobiDB-lite"/>
    </source>
</evidence>
<feature type="compositionally biased region" description="Basic and acidic residues" evidence="1">
    <location>
        <begin position="850"/>
        <end position="866"/>
    </location>
</feature>
<accession>A0ABQ5GXG0</accession>
<feature type="compositionally biased region" description="Polar residues" evidence="1">
    <location>
        <begin position="76"/>
        <end position="93"/>
    </location>
</feature>
<organism evidence="2 3">
    <name type="scientific">Tanacetum coccineum</name>
    <dbReference type="NCBI Taxonomy" id="301880"/>
    <lineage>
        <taxon>Eukaryota</taxon>
        <taxon>Viridiplantae</taxon>
        <taxon>Streptophyta</taxon>
        <taxon>Embryophyta</taxon>
        <taxon>Tracheophyta</taxon>
        <taxon>Spermatophyta</taxon>
        <taxon>Magnoliopsida</taxon>
        <taxon>eudicotyledons</taxon>
        <taxon>Gunneridae</taxon>
        <taxon>Pentapetalae</taxon>
        <taxon>asterids</taxon>
        <taxon>campanulids</taxon>
        <taxon>Asterales</taxon>
        <taxon>Asteraceae</taxon>
        <taxon>Asteroideae</taxon>
        <taxon>Anthemideae</taxon>
        <taxon>Anthemidinae</taxon>
        <taxon>Tanacetum</taxon>
    </lineage>
</organism>
<keyword evidence="3" id="KW-1185">Reference proteome</keyword>
<gene>
    <name evidence="2" type="ORF">Tco_1054658</name>
</gene>
<feature type="compositionally biased region" description="Basic and acidic residues" evidence="1">
    <location>
        <begin position="486"/>
        <end position="497"/>
    </location>
</feature>
<feature type="compositionally biased region" description="Low complexity" evidence="1">
    <location>
        <begin position="48"/>
        <end position="71"/>
    </location>
</feature>
<evidence type="ECO:0000313" key="3">
    <source>
        <dbReference type="Proteomes" id="UP001151760"/>
    </source>
</evidence>
<feature type="region of interest" description="Disordered" evidence="1">
    <location>
        <begin position="471"/>
        <end position="595"/>
    </location>
</feature>
<name>A0ABQ5GXG0_9ASTR</name>
<sequence length="1017" mass="115591">MSWMLCNSITRSEFKGSYTMALVDADDAHKNPSVETDRGSKRRRSGKEPASTSAPSETTTTTAGKTTTTGSKTHKQSASQSAPVEETMQTTNGFEAPAHQEFETGSPCRTERRGKKKKVTNLNVEERIAFNVSLRMFTRSVVIQRRVEDLQLGVESYQKKLNLTKPDTIDAHCGIHKFNDGTLDDVWTALNDRLKGIRMEYLPQTFWSQRDKANARAMIQAIDKRLKTRRIMRSLERFVGGSHIRGFNTTAGNPVKKILLKLNLSDHRSISRGSEDAQDHNVKYKFKEQAQIQEVNDHYNIFTRESQEYELKTKDKASIMTSITTQQTKLDLELVPKENRLDIGKCNGRIPHGFSPREPTFQVVLDALALTACYPAFSSRLIFKIDKKKRFKLTLEVFKDILQICPRFQGRDFHPLPSEEDDVSFLRDLGHTGVINSLNDTVVDKYARTLGDTASDHLGWVPPRLLENFQKASPSYPRRKATQMKEAGKKSLRDFHKTHPSGSGVPDVTNDDSSESESDSWEKIESNDDDQEQEDFDQENESEDDEMKSDEEQGLDDTTDQFDDDANARLEEPTKTTGIATPTPPPTIETTNPLSNLPDFSSVFRFNDRITALEKEVADLKKDPLHTQVTSLVDSHLDTRLGETRQEFMNFLSESLTARIKEQVKDQLPQILPQEVSNFAPPVIEKLIKESRDEVTLAKVSSQPQSTYEVASTLTEFELKKILLDKMEKSESYMTAPENRDCYDGLKKSYSLDKDFFYSYDVYSLKRGRKDKDKDEDPSTGSDRGLKKRKTSKDAEPTTGMKKKDSTSGSSKGTKYQPKSTRKSVQSEEPVFEVADSDMPQDQAGNLANNKDEPRDETASRRDWFKKTTPPQEPTDPDWNVGKTTKEGPTQLWLMNQATSNPTDKLLKDFDELMSTPIDFSSEQRKSFYAYARGMQSKGDVYSTKRILAVTHVSVMRKHGYGYLEEIVVRRADNVLYRFKEGDDVADFAIALRMFTRSLVIQKRVEDLQLGVESYQK</sequence>
<comment type="caution">
    <text evidence="2">The sequence shown here is derived from an EMBL/GenBank/DDBJ whole genome shotgun (WGS) entry which is preliminary data.</text>
</comment>
<reference evidence="2" key="1">
    <citation type="journal article" date="2022" name="Int. J. Mol. Sci.">
        <title>Draft Genome of Tanacetum Coccineum: Genomic Comparison of Closely Related Tanacetum-Family Plants.</title>
        <authorList>
            <person name="Yamashiro T."/>
            <person name="Shiraishi A."/>
            <person name="Nakayama K."/>
            <person name="Satake H."/>
        </authorList>
    </citation>
    <scope>NUCLEOTIDE SEQUENCE</scope>
</reference>
<feature type="compositionally biased region" description="Acidic residues" evidence="1">
    <location>
        <begin position="527"/>
        <end position="565"/>
    </location>
</feature>
<dbReference type="Proteomes" id="UP001151760">
    <property type="component" value="Unassembled WGS sequence"/>
</dbReference>
<feature type="region of interest" description="Disordered" evidence="1">
    <location>
        <begin position="29"/>
        <end position="117"/>
    </location>
</feature>